<dbReference type="Pfam" id="PF07859">
    <property type="entry name" value="Abhydrolase_3"/>
    <property type="match status" value="1"/>
</dbReference>
<organism evidence="4 5">
    <name type="scientific">Roridomyces roridus</name>
    <dbReference type="NCBI Taxonomy" id="1738132"/>
    <lineage>
        <taxon>Eukaryota</taxon>
        <taxon>Fungi</taxon>
        <taxon>Dikarya</taxon>
        <taxon>Basidiomycota</taxon>
        <taxon>Agaricomycotina</taxon>
        <taxon>Agaricomycetes</taxon>
        <taxon>Agaricomycetidae</taxon>
        <taxon>Agaricales</taxon>
        <taxon>Marasmiineae</taxon>
        <taxon>Mycenaceae</taxon>
        <taxon>Roridomyces</taxon>
    </lineage>
</organism>
<dbReference type="Gene3D" id="3.40.50.1820">
    <property type="entry name" value="alpha/beta hydrolase"/>
    <property type="match status" value="1"/>
</dbReference>
<dbReference type="SUPFAM" id="SSF53474">
    <property type="entry name" value="alpha/beta-Hydrolases"/>
    <property type="match status" value="1"/>
</dbReference>
<sequence>MARTHPWSLRYLRLWLVTKFFRLVTRVQLWRAPLPPFHNPQVIRTERNIPSRDQGRSIRTRWYRPASASPDEALPVLINFHGSGFILPMMLGQEEPFLHIVAERARCLVIDADYRKAPENPFPLPCEDVEDVALYVLAQVPHTTMSFSGWSAGGNLALGLAVLLGPERVRSLLLFYPSTAAKEDRDGIPPETRMDSGSPMPPGVLRHFVDCYILPETPLDDLRLSPGYAPTESMPRHIWAVAGTADPLYTPCSTMMKRLQREGHPDAVFRSLPFAGHGFVRSMEPGGTPDPRTDEVYTEAIEFLCKSIAT</sequence>
<dbReference type="InterPro" id="IPR029058">
    <property type="entry name" value="AB_hydrolase_fold"/>
</dbReference>
<dbReference type="EMBL" id="JARKIF010000008">
    <property type="protein sequence ID" value="KAJ7633037.1"/>
    <property type="molecule type" value="Genomic_DNA"/>
</dbReference>
<dbReference type="Proteomes" id="UP001221142">
    <property type="component" value="Unassembled WGS sequence"/>
</dbReference>
<feature type="domain" description="Alpha/beta hydrolase fold-3" evidence="3">
    <location>
        <begin position="77"/>
        <end position="280"/>
    </location>
</feature>
<reference evidence="4" key="1">
    <citation type="submission" date="2023-03" db="EMBL/GenBank/DDBJ databases">
        <title>Massive genome expansion in bonnet fungi (Mycena s.s.) driven by repeated elements and novel gene families across ecological guilds.</title>
        <authorList>
            <consortium name="Lawrence Berkeley National Laboratory"/>
            <person name="Harder C.B."/>
            <person name="Miyauchi S."/>
            <person name="Viragh M."/>
            <person name="Kuo A."/>
            <person name="Thoen E."/>
            <person name="Andreopoulos B."/>
            <person name="Lu D."/>
            <person name="Skrede I."/>
            <person name="Drula E."/>
            <person name="Henrissat B."/>
            <person name="Morin E."/>
            <person name="Kohler A."/>
            <person name="Barry K."/>
            <person name="LaButti K."/>
            <person name="Morin E."/>
            <person name="Salamov A."/>
            <person name="Lipzen A."/>
            <person name="Mereny Z."/>
            <person name="Hegedus B."/>
            <person name="Baldrian P."/>
            <person name="Stursova M."/>
            <person name="Weitz H."/>
            <person name="Taylor A."/>
            <person name="Grigoriev I.V."/>
            <person name="Nagy L.G."/>
            <person name="Martin F."/>
            <person name="Kauserud H."/>
        </authorList>
    </citation>
    <scope>NUCLEOTIDE SEQUENCE</scope>
    <source>
        <strain evidence="4">9284</strain>
    </source>
</reference>
<keyword evidence="2" id="KW-0732">Signal</keyword>
<evidence type="ECO:0000256" key="2">
    <source>
        <dbReference type="SAM" id="SignalP"/>
    </source>
</evidence>
<feature type="chain" id="PRO_5042272508" evidence="2">
    <location>
        <begin position="27"/>
        <end position="310"/>
    </location>
</feature>
<dbReference type="GO" id="GO:0016787">
    <property type="term" value="F:hydrolase activity"/>
    <property type="evidence" value="ECO:0007669"/>
    <property type="project" value="UniProtKB-KW"/>
</dbReference>
<dbReference type="AlphaFoldDB" id="A0AAD7FR89"/>
<dbReference type="InterPro" id="IPR050300">
    <property type="entry name" value="GDXG_lipolytic_enzyme"/>
</dbReference>
<proteinExistence type="predicted"/>
<name>A0AAD7FR89_9AGAR</name>
<protein>
    <submittedName>
        <fullName evidence="4">Alpha/Beta hydrolase protein</fullName>
    </submittedName>
</protein>
<dbReference type="InterPro" id="IPR013094">
    <property type="entry name" value="AB_hydrolase_3"/>
</dbReference>
<comment type="caution">
    <text evidence="4">The sequence shown here is derived from an EMBL/GenBank/DDBJ whole genome shotgun (WGS) entry which is preliminary data.</text>
</comment>
<evidence type="ECO:0000256" key="1">
    <source>
        <dbReference type="ARBA" id="ARBA00022801"/>
    </source>
</evidence>
<dbReference type="PANTHER" id="PTHR48081:SF8">
    <property type="entry name" value="ALPHA_BETA HYDROLASE FOLD-3 DOMAIN-CONTAINING PROTEIN-RELATED"/>
    <property type="match status" value="1"/>
</dbReference>
<evidence type="ECO:0000313" key="4">
    <source>
        <dbReference type="EMBL" id="KAJ7633037.1"/>
    </source>
</evidence>
<accession>A0AAD7FR89</accession>
<evidence type="ECO:0000313" key="5">
    <source>
        <dbReference type="Proteomes" id="UP001221142"/>
    </source>
</evidence>
<evidence type="ECO:0000259" key="3">
    <source>
        <dbReference type="Pfam" id="PF07859"/>
    </source>
</evidence>
<feature type="signal peptide" evidence="2">
    <location>
        <begin position="1"/>
        <end position="26"/>
    </location>
</feature>
<dbReference type="PANTHER" id="PTHR48081">
    <property type="entry name" value="AB HYDROLASE SUPERFAMILY PROTEIN C4A8.06C"/>
    <property type="match status" value="1"/>
</dbReference>
<keyword evidence="5" id="KW-1185">Reference proteome</keyword>
<keyword evidence="1 4" id="KW-0378">Hydrolase</keyword>
<gene>
    <name evidence="4" type="ORF">FB45DRAFT_914214</name>
</gene>